<protein>
    <submittedName>
        <fullName evidence="2">ATP synthase F0 subunit 8</fullName>
    </submittedName>
</protein>
<proteinExistence type="predicted"/>
<name>A0A8K1M3R2_9HEXA</name>
<keyword evidence="2" id="KW-0496">Mitochondrion</keyword>
<dbReference type="AlphaFoldDB" id="A0A8K1M3R2"/>
<keyword evidence="1" id="KW-0812">Transmembrane</keyword>
<geneLocation type="mitochondrion" evidence="2"/>
<gene>
    <name evidence="2" type="primary">atp8</name>
</gene>
<feature type="transmembrane region" description="Helical" evidence="1">
    <location>
        <begin position="6"/>
        <end position="26"/>
    </location>
</feature>
<sequence length="53" mass="6095">MAPLMWTTLYSTFTILMLMSTSKIFFSMIKTNNPAAKSNSPRLAYLSSINWSW</sequence>
<keyword evidence="1" id="KW-1133">Transmembrane helix</keyword>
<organism evidence="2">
    <name type="scientific">Proisotoma minuta</name>
    <dbReference type="NCBI Taxonomy" id="301521"/>
    <lineage>
        <taxon>Eukaryota</taxon>
        <taxon>Metazoa</taxon>
        <taxon>Ecdysozoa</taxon>
        <taxon>Arthropoda</taxon>
        <taxon>Hexapoda</taxon>
        <taxon>Collembola</taxon>
        <taxon>Entomobryomorpha</taxon>
        <taxon>Isotomoidea</taxon>
        <taxon>Isotomidae</taxon>
        <taxon>Proisotominae</taxon>
        <taxon>Proisotoma</taxon>
    </lineage>
</organism>
<dbReference type="EMBL" id="MW874475">
    <property type="protein sequence ID" value="UBI43112.1"/>
    <property type="molecule type" value="Genomic_DNA"/>
</dbReference>
<evidence type="ECO:0000256" key="1">
    <source>
        <dbReference type="SAM" id="Phobius"/>
    </source>
</evidence>
<evidence type="ECO:0000313" key="2">
    <source>
        <dbReference type="EMBL" id="UBI43112.1"/>
    </source>
</evidence>
<keyword evidence="1" id="KW-0472">Membrane</keyword>
<reference evidence="2" key="1">
    <citation type="submission" date="2021-04" db="EMBL/GenBank/DDBJ databases">
        <title>The complete mitochondrial genome of Proisotoma minuta (Collembola: Proisotominae).</title>
        <authorList>
            <person name="Meng W."/>
            <person name="Lian M.X."/>
        </authorList>
    </citation>
    <scope>NUCLEOTIDE SEQUENCE</scope>
</reference>
<accession>A0A8K1M3R2</accession>